<proteinExistence type="predicted"/>
<keyword evidence="2" id="KW-1133">Transmembrane helix</keyword>
<evidence type="ECO:0000256" key="1">
    <source>
        <dbReference type="SAM" id="Coils"/>
    </source>
</evidence>
<evidence type="ECO:0000256" key="2">
    <source>
        <dbReference type="SAM" id="Phobius"/>
    </source>
</evidence>
<dbReference type="Proteomes" id="UP000094892">
    <property type="component" value="Unassembled WGS sequence"/>
</dbReference>
<dbReference type="PATRIC" id="fig|1590.306.peg.565"/>
<organism evidence="3 4">
    <name type="scientific">Lactiplantibacillus plantarum</name>
    <name type="common">Lactobacillus plantarum</name>
    <dbReference type="NCBI Taxonomy" id="1590"/>
    <lineage>
        <taxon>Bacteria</taxon>
        <taxon>Bacillati</taxon>
        <taxon>Bacillota</taxon>
        <taxon>Bacilli</taxon>
        <taxon>Lactobacillales</taxon>
        <taxon>Lactobacillaceae</taxon>
        <taxon>Lactiplantibacillus</taxon>
    </lineage>
</organism>
<accession>A0A1E3KPD7</accession>
<evidence type="ECO:0000313" key="4">
    <source>
        <dbReference type="Proteomes" id="UP000094892"/>
    </source>
</evidence>
<feature type="transmembrane region" description="Helical" evidence="2">
    <location>
        <begin position="20"/>
        <end position="39"/>
    </location>
</feature>
<dbReference type="EMBL" id="MCOL01000001">
    <property type="protein sequence ID" value="ODO60619.1"/>
    <property type="molecule type" value="Genomic_DNA"/>
</dbReference>
<keyword evidence="2" id="KW-0472">Membrane</keyword>
<feature type="coiled-coil region" evidence="1">
    <location>
        <begin position="57"/>
        <end position="98"/>
    </location>
</feature>
<sequence>MSKSDVVQRLLEELNNQNQIYIAIIALVLVFFGVMQWRFSDKQIKKMKDDFKKDFKIEEINSTLKEANRKSEKLNTALLEAKETEVKLLKQLHSLQNQDLDGKLQLLETKSRYTDSVVAINQLRVVERTLIPMFESKIIEPSTLMNILITIANVSISNVEENYSGDKEYQENLNFLVDASIKYTKTVIADKKEFKKNKEKITEKLNKLNEEYSIYKGICVNDSNNQGNK</sequence>
<keyword evidence="2" id="KW-0812">Transmembrane</keyword>
<dbReference type="AlphaFoldDB" id="A0A1E3KPD7"/>
<comment type="caution">
    <text evidence="3">The sequence shown here is derived from an EMBL/GenBank/DDBJ whole genome shotgun (WGS) entry which is preliminary data.</text>
</comment>
<name>A0A1E3KPD7_LACPN</name>
<protein>
    <submittedName>
        <fullName evidence="3">Uncharacterized protein</fullName>
    </submittedName>
</protein>
<dbReference type="RefSeq" id="WP_069302381.1">
    <property type="nucleotide sequence ID" value="NZ_CP103411.1"/>
</dbReference>
<evidence type="ECO:0000313" key="3">
    <source>
        <dbReference type="EMBL" id="ODO60619.1"/>
    </source>
</evidence>
<reference evidence="3 4" key="1">
    <citation type="submission" date="2016-08" db="EMBL/GenBank/DDBJ databases">
        <title>Genome sequencing of Lactobacillus plantarum JSA22, isolated from fermented soybean paste.</title>
        <authorList>
            <person name="Choi H.S."/>
        </authorList>
    </citation>
    <scope>NUCLEOTIDE SEQUENCE [LARGE SCALE GENOMIC DNA]</scope>
    <source>
        <strain evidence="3 4">JSA22</strain>
    </source>
</reference>
<keyword evidence="1" id="KW-0175">Coiled coil</keyword>
<gene>
    <name evidence="3" type="ORF">LPJSA22_00563</name>
</gene>